<dbReference type="SMART" id="SM00448">
    <property type="entry name" value="REC"/>
    <property type="match status" value="1"/>
</dbReference>
<dbReference type="GO" id="GO:0005524">
    <property type="term" value="F:ATP binding"/>
    <property type="evidence" value="ECO:0007669"/>
    <property type="project" value="UniProtKB-KW"/>
</dbReference>
<evidence type="ECO:0000256" key="5">
    <source>
        <dbReference type="ARBA" id="ARBA00023015"/>
    </source>
</evidence>
<dbReference type="RefSeq" id="WP_013462322.1">
    <property type="nucleotide sequence ID" value="NC_014774.1"/>
</dbReference>
<dbReference type="HOGENOM" id="CLU_000445_0_6_5"/>
<keyword evidence="1 7" id="KW-0597">Phosphoprotein</keyword>
<feature type="modified residue" description="4-aspartylphosphate" evidence="7">
    <location>
        <position position="60"/>
    </location>
</feature>
<dbReference type="PROSITE" id="PS50045">
    <property type="entry name" value="SIGMA54_INTERACT_4"/>
    <property type="match status" value="1"/>
</dbReference>
<dbReference type="Gene3D" id="3.40.50.2300">
    <property type="match status" value="1"/>
</dbReference>
<dbReference type="InterPro" id="IPR001789">
    <property type="entry name" value="Sig_transdc_resp-reg_receiver"/>
</dbReference>
<sequence length="457" mass="52321">MGAENIPLKSDVLIVNSEKDISNMIASMLQERGYGVHISCNLDSAFAEMAYYMPRFILLDIQMVGYLGNSLAFLDKMKEIYPDILVLMISDQENSDMSISSIKRGAFDFIDKPIKINQFNRMIDKVMDNMRVHKPCDFEEIEEDLIGTSVPMSQLRQRIERVSPTNSRVMIFGLSGSGKKLVARLIHKKSSRSKGSFVFFDAAHMSSEVIETVLFGMEDSAGKVHRIGCLEKAYQGTIYINEVVNIPHDIQDKILSAIIQQKFKRVNGEKSIALDVRIISSTSVNPYNYIVKKLLREDLYYRLAVVPILVPSLVERKEDIPLLVEHLIYQICRRIEVYPRRISDDAMAILQSYDWPGNVRELKSYLEKVIFFMRDKDPKLDITIDMLAGDISQFLPIVPIVHNQQIMNLSLREAREVFEKNYLTTQMNRFGGNISRTAEFVGMERSALHRKLKSLGL</sequence>
<keyword evidence="3" id="KW-0067">ATP-binding</keyword>
<keyword evidence="5" id="KW-0805">Transcription regulation</keyword>
<reference key="2">
    <citation type="submission" date="2010-11" db="EMBL/GenBank/DDBJ databases">
        <authorList>
            <person name="Lin H."/>
            <person name="Doddapaneni H.V."/>
            <person name="Lou B."/>
            <person name="Civerolo E.L."/>
            <person name="Chen C."/>
            <person name="Duan Y."/>
            <person name="Zhou L."/>
            <person name="Glynn J."/>
        </authorList>
    </citation>
    <scope>NUCLEOTIDE SEQUENCE</scope>
    <source>
        <strain>CLso-ZC1</strain>
    </source>
</reference>
<dbReference type="GO" id="GO:0043565">
    <property type="term" value="F:sequence-specific DNA binding"/>
    <property type="evidence" value="ECO:0007669"/>
    <property type="project" value="InterPro"/>
</dbReference>
<dbReference type="FunFam" id="1.10.10.60:FF:000165">
    <property type="entry name" value="Two-component system nitrogen regulation response regulator NtrX"/>
    <property type="match status" value="1"/>
</dbReference>
<evidence type="ECO:0000256" key="2">
    <source>
        <dbReference type="ARBA" id="ARBA00022741"/>
    </source>
</evidence>
<evidence type="ECO:0000313" key="11">
    <source>
        <dbReference type="Proteomes" id="UP000007038"/>
    </source>
</evidence>
<dbReference type="InterPro" id="IPR009057">
    <property type="entry name" value="Homeodomain-like_sf"/>
</dbReference>
<dbReference type="Pfam" id="PF00072">
    <property type="entry name" value="Response_reg"/>
    <property type="match status" value="1"/>
</dbReference>
<evidence type="ECO:0000256" key="3">
    <source>
        <dbReference type="ARBA" id="ARBA00022840"/>
    </source>
</evidence>
<organism evidence="10 11">
    <name type="scientific">Liberibacter solanacearum (strain CLso-ZC1)</name>
    <dbReference type="NCBI Taxonomy" id="658172"/>
    <lineage>
        <taxon>Bacteria</taxon>
        <taxon>Pseudomonadati</taxon>
        <taxon>Pseudomonadota</taxon>
        <taxon>Alphaproteobacteria</taxon>
        <taxon>Hyphomicrobiales</taxon>
        <taxon>Rhizobiaceae</taxon>
        <taxon>Liberibacter</taxon>
    </lineage>
</organism>
<dbReference type="Gene3D" id="1.10.8.60">
    <property type="match status" value="1"/>
</dbReference>
<keyword evidence="6" id="KW-0804">Transcription</keyword>
<dbReference type="PRINTS" id="PR01590">
    <property type="entry name" value="HTHFIS"/>
</dbReference>
<reference evidence="11" key="1">
    <citation type="submission" date="2010-11" db="EMBL/GenBank/DDBJ databases">
        <title>Complete genome sequence of Candidatus Liberibacter solanacearum CLso-ZC1.</title>
        <authorList>
            <person name="Lin H."/>
            <person name="Doddapaneni H.V."/>
            <person name="Lou B."/>
            <person name="Civerolo E.L."/>
            <person name="Chen C."/>
            <person name="Duan Y."/>
            <person name="Zhou L."/>
            <person name="Glynn J."/>
        </authorList>
    </citation>
    <scope>NUCLEOTIDE SEQUENCE [LARGE SCALE GENOMIC DNA]</scope>
    <source>
        <strain evidence="11">CLso-ZC1</strain>
    </source>
</reference>
<dbReference type="STRING" id="658172.CKC_04585"/>
<dbReference type="InterPro" id="IPR002078">
    <property type="entry name" value="Sigma_54_int"/>
</dbReference>
<dbReference type="SUPFAM" id="SSF52172">
    <property type="entry name" value="CheY-like"/>
    <property type="match status" value="1"/>
</dbReference>
<dbReference type="Gene3D" id="3.40.50.300">
    <property type="entry name" value="P-loop containing nucleotide triphosphate hydrolases"/>
    <property type="match status" value="1"/>
</dbReference>
<dbReference type="eggNOG" id="COG2204">
    <property type="taxonomic scope" value="Bacteria"/>
</dbReference>
<feature type="domain" description="Sigma-54 factor interaction" evidence="8">
    <location>
        <begin position="145"/>
        <end position="371"/>
    </location>
</feature>
<dbReference type="SUPFAM" id="SSF52540">
    <property type="entry name" value="P-loop containing nucleoside triphosphate hydrolases"/>
    <property type="match status" value="1"/>
</dbReference>
<dbReference type="Pfam" id="PF25601">
    <property type="entry name" value="AAA_lid_14"/>
    <property type="match status" value="1"/>
</dbReference>
<dbReference type="SUPFAM" id="SSF46689">
    <property type="entry name" value="Homeodomain-like"/>
    <property type="match status" value="1"/>
</dbReference>
<evidence type="ECO:0000256" key="4">
    <source>
        <dbReference type="ARBA" id="ARBA00023012"/>
    </source>
</evidence>
<evidence type="ECO:0000256" key="1">
    <source>
        <dbReference type="ARBA" id="ARBA00022553"/>
    </source>
</evidence>
<keyword evidence="4" id="KW-0902">Two-component regulatory system</keyword>
<reference evidence="10 11" key="3">
    <citation type="journal article" date="2011" name="PLoS ONE">
        <title>The Complete Genome Sequence of 'Candidatus Liberibacter solanacearum', the Bacterium Associated with Potato Zebra Chip Disease.</title>
        <authorList>
            <person name="Lin H."/>
            <person name="Lou B."/>
            <person name="Glynn J.M."/>
            <person name="Doddapaneni H."/>
            <person name="Civerolo E.L."/>
            <person name="Chen C."/>
            <person name="Duan Y."/>
            <person name="Zhou L."/>
            <person name="Vahling C.M."/>
        </authorList>
    </citation>
    <scope>NUCLEOTIDE SEQUENCE [LARGE SCALE GENOMIC DNA]</scope>
    <source>
        <strain evidence="10 11">CLso-ZC1</strain>
    </source>
</reference>
<dbReference type="Pfam" id="PF00158">
    <property type="entry name" value="Sigma54_activat"/>
    <property type="match status" value="1"/>
</dbReference>
<evidence type="ECO:0000256" key="7">
    <source>
        <dbReference type="PROSITE-ProRule" id="PRU00169"/>
    </source>
</evidence>
<proteinExistence type="predicted"/>
<evidence type="ECO:0000259" key="9">
    <source>
        <dbReference type="PROSITE" id="PS50110"/>
    </source>
</evidence>
<evidence type="ECO:0000313" key="10">
    <source>
        <dbReference type="EMBL" id="ADR52666.1"/>
    </source>
</evidence>
<evidence type="ECO:0000259" key="8">
    <source>
        <dbReference type="PROSITE" id="PS50045"/>
    </source>
</evidence>
<dbReference type="GO" id="GO:0000160">
    <property type="term" value="P:phosphorelay signal transduction system"/>
    <property type="evidence" value="ECO:0007669"/>
    <property type="project" value="UniProtKB-KW"/>
</dbReference>
<dbReference type="GeneID" id="96886347"/>
<dbReference type="InterPro" id="IPR011006">
    <property type="entry name" value="CheY-like_superfamily"/>
</dbReference>
<accession>E4UDI8</accession>
<dbReference type="KEGG" id="lso:CKC_04585"/>
<dbReference type="Gene3D" id="1.10.10.60">
    <property type="entry name" value="Homeodomain-like"/>
    <property type="match status" value="1"/>
</dbReference>
<keyword evidence="2" id="KW-0547">Nucleotide-binding</keyword>
<dbReference type="GO" id="GO:0006355">
    <property type="term" value="P:regulation of DNA-templated transcription"/>
    <property type="evidence" value="ECO:0007669"/>
    <property type="project" value="InterPro"/>
</dbReference>
<dbReference type="PANTHER" id="PTHR32071:SF17">
    <property type="entry name" value="TRANSCRIPTIONAL REGULATOR (NTRC FAMILY)"/>
    <property type="match status" value="1"/>
</dbReference>
<dbReference type="Proteomes" id="UP000007038">
    <property type="component" value="Chromosome"/>
</dbReference>
<gene>
    <name evidence="10" type="ordered locus">CKC_04585</name>
</gene>
<dbReference type="PROSITE" id="PS50110">
    <property type="entry name" value="RESPONSE_REGULATORY"/>
    <property type="match status" value="1"/>
</dbReference>
<dbReference type="CDD" id="cd00009">
    <property type="entry name" value="AAA"/>
    <property type="match status" value="1"/>
</dbReference>
<dbReference type="InterPro" id="IPR002197">
    <property type="entry name" value="HTH_Fis"/>
</dbReference>
<dbReference type="Pfam" id="PF02954">
    <property type="entry name" value="HTH_8"/>
    <property type="match status" value="1"/>
</dbReference>
<dbReference type="PANTHER" id="PTHR32071">
    <property type="entry name" value="TRANSCRIPTIONAL REGULATORY PROTEIN"/>
    <property type="match status" value="1"/>
</dbReference>
<dbReference type="EMBL" id="CP002371">
    <property type="protein sequence ID" value="ADR52666.1"/>
    <property type="molecule type" value="Genomic_DNA"/>
</dbReference>
<dbReference type="InterPro" id="IPR058031">
    <property type="entry name" value="AAA_lid_NorR"/>
</dbReference>
<name>E4UDI8_LIBSC</name>
<evidence type="ECO:0000256" key="6">
    <source>
        <dbReference type="ARBA" id="ARBA00023163"/>
    </source>
</evidence>
<feature type="domain" description="Response regulatory" evidence="9">
    <location>
        <begin position="11"/>
        <end position="127"/>
    </location>
</feature>
<dbReference type="AlphaFoldDB" id="E4UDI8"/>
<protein>
    <submittedName>
        <fullName evidence="10">Two-component response regulator nitrogen regulation protein</fullName>
    </submittedName>
</protein>
<dbReference type="InterPro" id="IPR027417">
    <property type="entry name" value="P-loop_NTPase"/>
</dbReference>